<dbReference type="InterPro" id="IPR006059">
    <property type="entry name" value="SBP"/>
</dbReference>
<evidence type="ECO:0000259" key="6">
    <source>
        <dbReference type="PROSITE" id="PS50943"/>
    </source>
</evidence>
<dbReference type="Pfam" id="PF00356">
    <property type="entry name" value="LacI"/>
    <property type="match status" value="1"/>
</dbReference>
<comment type="caution">
    <text evidence="7">The sequence shown here is derived from an EMBL/GenBank/DDBJ whole genome shotgun (WGS) entry which is preliminary data.</text>
</comment>
<dbReference type="OrthoDB" id="308642at2"/>
<evidence type="ECO:0000256" key="1">
    <source>
        <dbReference type="ARBA" id="ARBA00022491"/>
    </source>
</evidence>
<reference evidence="7 8" key="1">
    <citation type="submission" date="2018-02" db="EMBL/GenBank/DDBJ databases">
        <title>Complete genome sequencing of Faecalibacterium prausnitzii strains isolated from the human gut.</title>
        <authorList>
            <person name="Fitzgerald B.C."/>
            <person name="Shkoporov A.N."/>
            <person name="Ross P.R."/>
            <person name="Hill C."/>
        </authorList>
    </citation>
    <scope>NUCLEOTIDE SEQUENCE [LARGE SCALE GENOMIC DNA]</scope>
    <source>
        <strain evidence="7 8">APC942/32-1</strain>
    </source>
</reference>
<evidence type="ECO:0000256" key="4">
    <source>
        <dbReference type="ARBA" id="ARBA00023163"/>
    </source>
</evidence>
<evidence type="ECO:0000256" key="2">
    <source>
        <dbReference type="ARBA" id="ARBA00023015"/>
    </source>
</evidence>
<dbReference type="Gene3D" id="1.10.260.40">
    <property type="entry name" value="lambda repressor-like DNA-binding domains"/>
    <property type="match status" value="1"/>
</dbReference>
<dbReference type="PANTHER" id="PTHR30146">
    <property type="entry name" value="LACI-RELATED TRANSCRIPTIONAL REPRESSOR"/>
    <property type="match status" value="1"/>
</dbReference>
<gene>
    <name evidence="7" type="ORF">C4N26_06990</name>
</gene>
<dbReference type="SUPFAM" id="SSF47413">
    <property type="entry name" value="lambda repressor-like DNA-binding domains"/>
    <property type="match status" value="1"/>
</dbReference>
<organism evidence="7 8">
    <name type="scientific">Faecalibacterium prausnitzii</name>
    <dbReference type="NCBI Taxonomy" id="853"/>
    <lineage>
        <taxon>Bacteria</taxon>
        <taxon>Bacillati</taxon>
        <taxon>Bacillota</taxon>
        <taxon>Clostridia</taxon>
        <taxon>Eubacteriales</taxon>
        <taxon>Oscillospiraceae</taxon>
        <taxon>Faecalibacterium</taxon>
    </lineage>
</organism>
<dbReference type="PANTHER" id="PTHR30146:SF148">
    <property type="entry name" value="HTH-TYPE TRANSCRIPTIONAL REPRESSOR PURR-RELATED"/>
    <property type="match status" value="1"/>
</dbReference>
<dbReference type="SMART" id="SM00354">
    <property type="entry name" value="HTH_LACI"/>
    <property type="match status" value="1"/>
</dbReference>
<name>A0A329TX78_9FIRM</name>
<dbReference type="InterPro" id="IPR028082">
    <property type="entry name" value="Peripla_BP_I"/>
</dbReference>
<dbReference type="AlphaFoldDB" id="A0A329TX78"/>
<dbReference type="GO" id="GO:0003700">
    <property type="term" value="F:DNA-binding transcription factor activity"/>
    <property type="evidence" value="ECO:0007669"/>
    <property type="project" value="TreeGrafter"/>
</dbReference>
<accession>A0A329TX78</accession>
<dbReference type="Gene3D" id="3.40.190.10">
    <property type="entry name" value="Periplasmic binding protein-like II"/>
    <property type="match status" value="2"/>
</dbReference>
<protein>
    <submittedName>
        <fullName evidence="7">Uncharacterized protein</fullName>
    </submittedName>
</protein>
<dbReference type="SUPFAM" id="SSF53850">
    <property type="entry name" value="Periplasmic binding protein-like II"/>
    <property type="match status" value="1"/>
</dbReference>
<dbReference type="SUPFAM" id="SSF53822">
    <property type="entry name" value="Periplasmic binding protein-like I"/>
    <property type="match status" value="1"/>
</dbReference>
<sequence length="728" mass="82424">MPTIKDIAKEAGVAQGTVSNVLNGRGNVSSDKIILVEQACAKLGYTMNQRAKTLRQGSSKLLAAIIPNVHDRRYTDFFLSFKNYAESSGYSVRLYFSNDLLAEEEFQLQTIRSEMTAGIATFSSCTKDGRNIYDEIGIPKQDVVFVERNPFDSPFYIGFDYAKAGLELAEKLTSKKCSRILLITETLDYSSQNEFYMAFSAALKAKNCVLHHVQTDSLHCYTHFLQVLNDLEPVDAVVLTNYHLAENFSNVSKTFYPHLHSPIYTISPLFTIPSVGCKKYELNYRLMGRCAAEQLIKRKENKRSEFQPMILHNDGMRNWLSKIPGSTCKRLTILTLDSPTARIMENMARIYTDATGIEIKVAICSYDGIHEILSDLGNTDAYDVIRLDHTWLSWFGEHIFAPLSELTSSSTEQLFEPFIPGLVPQYTSVNGVAYAFPETPSAQLLFYRKDLFENTVLQRLYKEQYKEELAPPQDFEHFNRIARFFTRRFNEHSPTTYGTTLTLGNSGVAATEYLTRYFSHSHDLFDANGNLLLNTDIAIQSMKELIEAKDYSPKRYNSWWRESAREFAAGDTAMSIIFSNYASEMMDSDSVIINKIGYTYLPGQNSLLGGGCIGVSKNSQNKTEAFDFIKWICSEEIATAMTLLGSVSPCEKTYSNYEVLDTYPWLGLSHKCIAQSKINRIPPQKATCFDERRFLSILGMAVNTVYNDTATPQDALTYAIQSYNRTMK</sequence>
<evidence type="ECO:0000256" key="3">
    <source>
        <dbReference type="ARBA" id="ARBA00023125"/>
    </source>
</evidence>
<evidence type="ECO:0000259" key="5">
    <source>
        <dbReference type="PROSITE" id="PS50932"/>
    </source>
</evidence>
<evidence type="ECO:0000313" key="7">
    <source>
        <dbReference type="EMBL" id="RAW54192.1"/>
    </source>
</evidence>
<dbReference type="RefSeq" id="WP_158400906.1">
    <property type="nucleotide sequence ID" value="NZ_PRLB01000005.1"/>
</dbReference>
<evidence type="ECO:0000313" key="8">
    <source>
        <dbReference type="Proteomes" id="UP000251144"/>
    </source>
</evidence>
<dbReference type="InterPro" id="IPR010982">
    <property type="entry name" value="Lambda_DNA-bd_dom_sf"/>
</dbReference>
<keyword evidence="2" id="KW-0805">Transcription regulation</keyword>
<keyword evidence="3" id="KW-0238">DNA-binding</keyword>
<dbReference type="PROSITE" id="PS50932">
    <property type="entry name" value="HTH_LACI_2"/>
    <property type="match status" value="1"/>
</dbReference>
<keyword evidence="1" id="KW-0678">Repressor</keyword>
<dbReference type="Gene3D" id="3.40.50.2300">
    <property type="match status" value="2"/>
</dbReference>
<dbReference type="GO" id="GO:0000976">
    <property type="term" value="F:transcription cis-regulatory region binding"/>
    <property type="evidence" value="ECO:0007669"/>
    <property type="project" value="TreeGrafter"/>
</dbReference>
<dbReference type="PROSITE" id="PS50943">
    <property type="entry name" value="HTH_CROC1"/>
    <property type="match status" value="1"/>
</dbReference>
<dbReference type="InterPro" id="IPR001387">
    <property type="entry name" value="Cro/C1-type_HTH"/>
</dbReference>
<proteinExistence type="predicted"/>
<keyword evidence="4" id="KW-0804">Transcription</keyword>
<dbReference type="Pfam" id="PF13416">
    <property type="entry name" value="SBP_bac_8"/>
    <property type="match status" value="1"/>
</dbReference>
<dbReference type="InterPro" id="IPR000843">
    <property type="entry name" value="HTH_LacI"/>
</dbReference>
<dbReference type="CDD" id="cd01392">
    <property type="entry name" value="HTH_LacI"/>
    <property type="match status" value="1"/>
</dbReference>
<feature type="domain" description="HTH lacI-type" evidence="5">
    <location>
        <begin position="2"/>
        <end position="56"/>
    </location>
</feature>
<dbReference type="EMBL" id="PRLB01000005">
    <property type="protein sequence ID" value="RAW54192.1"/>
    <property type="molecule type" value="Genomic_DNA"/>
</dbReference>
<feature type="domain" description="HTH cro/C1-type" evidence="6">
    <location>
        <begin position="3"/>
        <end position="39"/>
    </location>
</feature>
<dbReference type="Proteomes" id="UP000251144">
    <property type="component" value="Unassembled WGS sequence"/>
</dbReference>